<comment type="caution">
    <text evidence="2">The sequence shown here is derived from an EMBL/GenBank/DDBJ whole genome shotgun (WGS) entry which is preliminary data.</text>
</comment>
<evidence type="ECO:0000256" key="1">
    <source>
        <dbReference type="SAM" id="MobiDB-lite"/>
    </source>
</evidence>
<dbReference type="AlphaFoldDB" id="A0A2A6FSA5"/>
<feature type="region of interest" description="Disordered" evidence="1">
    <location>
        <begin position="1"/>
        <end position="22"/>
    </location>
</feature>
<evidence type="ECO:0000313" key="3">
    <source>
        <dbReference type="Proteomes" id="UP000219994"/>
    </source>
</evidence>
<proteinExistence type="predicted"/>
<reference evidence="3" key="1">
    <citation type="submission" date="2017-03" db="EMBL/GenBank/DDBJ databases">
        <authorList>
            <person name="Lund M.B."/>
        </authorList>
    </citation>
    <scope>NUCLEOTIDE SEQUENCE [LARGE SCALE GENOMIC DNA]</scope>
</reference>
<sequence>MSGQLDDRKNPGSGEPRTCQTRKAPIDIRELQRNGRLRGTFEKTANCLMTLDELVAFLPNAANHAYALNTHIDRVMILDIEKSCPPELAQELLALPALYSELSMSGRGYHLAMPLPSVFAKFPVAANKIALREEHGWYEVLLDHWITFTRTPIPLDHYAAPSAQPAPRSWDEIYTSLASKATQNATDQATKDSVSVDKPEIPGELEALHVMTSKPLPKLLEDFHGDHSRFEFSALSTLYHRLSPALPYLSNTYNVEYSTSMKAWLLYEAATHVLEHRAKHDQFRRGMPLLLNAATDLLARREAQRLTQEHS</sequence>
<feature type="compositionally biased region" description="Basic and acidic residues" evidence="1">
    <location>
        <begin position="1"/>
        <end position="10"/>
    </location>
</feature>
<organism evidence="2 3">
    <name type="scientific">Candidatus Lumbricidiphila eiseniae</name>
    <dbReference type="NCBI Taxonomy" id="1969409"/>
    <lineage>
        <taxon>Bacteria</taxon>
        <taxon>Bacillati</taxon>
        <taxon>Actinomycetota</taxon>
        <taxon>Actinomycetes</taxon>
        <taxon>Micrococcales</taxon>
        <taxon>Microbacteriaceae</taxon>
        <taxon>Candidatus Lumbricidiphila</taxon>
    </lineage>
</organism>
<protein>
    <submittedName>
        <fullName evidence="2">Uncharacterized protein</fullName>
    </submittedName>
</protein>
<dbReference type="Proteomes" id="UP000219994">
    <property type="component" value="Unassembled WGS sequence"/>
</dbReference>
<name>A0A2A6FSA5_9MICO</name>
<evidence type="ECO:0000313" key="2">
    <source>
        <dbReference type="EMBL" id="PDQ35496.1"/>
    </source>
</evidence>
<gene>
    <name evidence="2" type="ORF">B5766_05370</name>
</gene>
<accession>A0A2A6FSA5</accession>
<dbReference type="EMBL" id="NAEP01000032">
    <property type="protein sequence ID" value="PDQ35496.1"/>
    <property type="molecule type" value="Genomic_DNA"/>
</dbReference>